<reference evidence="8 9" key="1">
    <citation type="submission" date="2020-03" db="EMBL/GenBank/DDBJ databases">
        <title>Genomic Encyclopedia of Type Strains, Phase IV (KMG-IV): sequencing the most valuable type-strain genomes for metagenomic binning, comparative biology and taxonomic classification.</title>
        <authorList>
            <person name="Goeker M."/>
        </authorList>
    </citation>
    <scope>NUCLEOTIDE SEQUENCE [LARGE SCALE GENOMIC DNA]</scope>
    <source>
        <strain evidence="8 9">DSM 101599</strain>
    </source>
</reference>
<evidence type="ECO:0000256" key="1">
    <source>
        <dbReference type="ARBA" id="ARBA00004442"/>
    </source>
</evidence>
<dbReference type="SUPFAM" id="SSF48452">
    <property type="entry name" value="TPR-like"/>
    <property type="match status" value="1"/>
</dbReference>
<protein>
    <recommendedName>
        <fullName evidence="10">Starch-binding associating with outer membrane</fullName>
    </recommendedName>
</protein>
<dbReference type="PROSITE" id="PS51257">
    <property type="entry name" value="PROKAR_LIPOPROTEIN"/>
    <property type="match status" value="1"/>
</dbReference>
<keyword evidence="9" id="KW-1185">Reference proteome</keyword>
<feature type="domain" description="RagB/SusD" evidence="6">
    <location>
        <begin position="267"/>
        <end position="496"/>
    </location>
</feature>
<evidence type="ECO:0000259" key="6">
    <source>
        <dbReference type="Pfam" id="PF07980"/>
    </source>
</evidence>
<evidence type="ECO:0000313" key="8">
    <source>
        <dbReference type="EMBL" id="NIJ43906.1"/>
    </source>
</evidence>
<accession>A0ABX0U9T3</accession>
<dbReference type="Pfam" id="PF07980">
    <property type="entry name" value="SusD_RagB"/>
    <property type="match status" value="1"/>
</dbReference>
<comment type="similarity">
    <text evidence="2">Belongs to the SusD family.</text>
</comment>
<dbReference type="Gene3D" id="1.25.40.390">
    <property type="match status" value="1"/>
</dbReference>
<dbReference type="InterPro" id="IPR011990">
    <property type="entry name" value="TPR-like_helical_dom_sf"/>
</dbReference>
<dbReference type="EMBL" id="JAASQL010000001">
    <property type="protein sequence ID" value="NIJ43906.1"/>
    <property type="molecule type" value="Genomic_DNA"/>
</dbReference>
<keyword evidence="5" id="KW-0998">Cell outer membrane</keyword>
<feature type="domain" description="SusD-like N-terminal" evidence="7">
    <location>
        <begin position="91"/>
        <end position="220"/>
    </location>
</feature>
<proteinExistence type="inferred from homology"/>
<dbReference type="CDD" id="cd08977">
    <property type="entry name" value="SusD"/>
    <property type="match status" value="1"/>
</dbReference>
<keyword evidence="4" id="KW-0472">Membrane</keyword>
<dbReference type="Pfam" id="PF14322">
    <property type="entry name" value="SusD-like_3"/>
    <property type="match status" value="1"/>
</dbReference>
<dbReference type="RefSeq" id="WP_167182983.1">
    <property type="nucleotide sequence ID" value="NZ_JAASQL010000001.1"/>
</dbReference>
<dbReference type="Proteomes" id="UP000745859">
    <property type="component" value="Unassembled WGS sequence"/>
</dbReference>
<evidence type="ECO:0000256" key="5">
    <source>
        <dbReference type="ARBA" id="ARBA00023237"/>
    </source>
</evidence>
<comment type="caution">
    <text evidence="8">The sequence shown here is derived from an EMBL/GenBank/DDBJ whole genome shotgun (WGS) entry which is preliminary data.</text>
</comment>
<evidence type="ECO:0000313" key="9">
    <source>
        <dbReference type="Proteomes" id="UP000745859"/>
    </source>
</evidence>
<dbReference type="InterPro" id="IPR033985">
    <property type="entry name" value="SusD-like_N"/>
</dbReference>
<evidence type="ECO:0000256" key="2">
    <source>
        <dbReference type="ARBA" id="ARBA00006275"/>
    </source>
</evidence>
<sequence>MKNYIYIVAFVMLLGACTDELEQINPNVITQDNFWETEDDVLLGLAATYKTFKSKNTGLYNNNGMPIMNGRGDDFYIRNDVADFYKLSTFVNASTNAKVTNTFEGFYMGVFRANQIIENIPNIEGLDDLEKKTYIAEAKFLRALNYFYLVINFGDVAIVTNLPTSKDDYFKKQSPEAEVWIQIENDFKDAKEGLPVSYSSDWLGRATKGAAIGFLGKTYLFQEKWEEAENEFSILIDANGNSKAPYAYDLLADYEQNFEKEYDNNMESLFEIQFQNVGGTNIGQNENANESQGSVSGQFFAPAEVGGWFEGFPTNKMFDEFQLEKTVTNDFDPRMYASIMWDYPGAVFYNKPFSEFTLQFGYSSMIKKYQNWQDSNEGIKISEINEKALRFSDILLMQAEAVTMQNKENEAYPYVTRVRDRANLAPLAVGKTKTEMMEEIRHQRMIEFFREGQRFYDLKRWGLLEQEILDSDKVGKEFYNSSKEYFPIPQNEINTNLNW</sequence>
<comment type="subcellular location">
    <subcellularLocation>
        <location evidence="1">Cell outer membrane</location>
    </subcellularLocation>
</comment>
<evidence type="ECO:0000256" key="3">
    <source>
        <dbReference type="ARBA" id="ARBA00022729"/>
    </source>
</evidence>
<organism evidence="8 9">
    <name type="scientific">Wenyingzhuangia heitensis</name>
    <dbReference type="NCBI Taxonomy" id="1487859"/>
    <lineage>
        <taxon>Bacteria</taxon>
        <taxon>Pseudomonadati</taxon>
        <taxon>Bacteroidota</taxon>
        <taxon>Flavobacteriia</taxon>
        <taxon>Flavobacteriales</taxon>
        <taxon>Flavobacteriaceae</taxon>
        <taxon>Wenyingzhuangia</taxon>
    </lineage>
</organism>
<evidence type="ECO:0008006" key="10">
    <source>
        <dbReference type="Google" id="ProtNLM"/>
    </source>
</evidence>
<dbReference type="InterPro" id="IPR012944">
    <property type="entry name" value="SusD_RagB_dom"/>
</dbReference>
<evidence type="ECO:0000259" key="7">
    <source>
        <dbReference type="Pfam" id="PF14322"/>
    </source>
</evidence>
<keyword evidence="3" id="KW-0732">Signal</keyword>
<name>A0ABX0U9T3_9FLAO</name>
<evidence type="ECO:0000256" key="4">
    <source>
        <dbReference type="ARBA" id="ARBA00023136"/>
    </source>
</evidence>
<gene>
    <name evidence="8" type="ORF">FHR24_000345</name>
</gene>